<dbReference type="GO" id="GO:0030170">
    <property type="term" value="F:pyridoxal phosphate binding"/>
    <property type="evidence" value="ECO:0007669"/>
    <property type="project" value="InterPro"/>
</dbReference>
<keyword evidence="5" id="KW-0808">Transferase</keyword>
<gene>
    <name evidence="8" type="ORF">SAMN04488137_0575</name>
</gene>
<dbReference type="InterPro" id="IPR015424">
    <property type="entry name" value="PyrdxlP-dep_Trfase"/>
</dbReference>
<evidence type="ECO:0000256" key="1">
    <source>
        <dbReference type="ARBA" id="ARBA00001933"/>
    </source>
</evidence>
<dbReference type="FunFam" id="3.40.640.10:FF:000053">
    <property type="entry name" value="Aminotransferase, class I"/>
    <property type="match status" value="1"/>
</dbReference>
<dbReference type="PANTHER" id="PTHR42790:SF19">
    <property type="entry name" value="KYNURENINE_ALPHA-AMINOADIPATE AMINOTRANSFERASE, MITOCHONDRIAL"/>
    <property type="match status" value="1"/>
</dbReference>
<evidence type="ECO:0000256" key="6">
    <source>
        <dbReference type="ARBA" id="ARBA00022898"/>
    </source>
</evidence>
<dbReference type="SUPFAM" id="SSF53383">
    <property type="entry name" value="PLP-dependent transferases"/>
    <property type="match status" value="1"/>
</dbReference>
<sequence>MFIKTLTEVSVLKYAFAHRIYSLQSSAVRDILKVVNQEGVISFAGGLPDDQLFPAEAIEEAFSKVFASGKHALQYSETEGYLPLREVILERMSRKGITNYTTKDIMLTTGSQQVIDLFSRVMLNPGDVILTEDPTYLAALQVFKSYEARVIGVASDEDGMIPDDLQAKIKEYKPKCIYVVPTFSNPAGKVWSLERRKMLLQEAHRHNIVVLEDDPYGDLQFNREETYTPLAALDDGSSVLYTSTFSKTAVPALRTGWVAGPFQIVRMMSQAKQANDLHSNSLSQQALYHFCTGYDMDGHINRLIAEYEKRMNAMYDCLKNANLPGLKLNKPKGGMFFWLELDEHINTTELLSEAVSRGVAYVPGEPFFASLPKTNAMRLNFSHPTIEQIESGITILTDLFKESLEKNAVLS</sequence>
<accession>A0A1G9TXR8</accession>
<organism evidence="8 9">
    <name type="scientific">Fictibacillus solisalsi</name>
    <dbReference type="NCBI Taxonomy" id="459525"/>
    <lineage>
        <taxon>Bacteria</taxon>
        <taxon>Bacillati</taxon>
        <taxon>Bacillota</taxon>
        <taxon>Bacilli</taxon>
        <taxon>Bacillales</taxon>
        <taxon>Fictibacillaceae</taxon>
        <taxon>Fictibacillus</taxon>
    </lineage>
</organism>
<comment type="subunit">
    <text evidence="3">Homodimer.</text>
</comment>
<dbReference type="PANTHER" id="PTHR42790">
    <property type="entry name" value="AMINOTRANSFERASE"/>
    <property type="match status" value="1"/>
</dbReference>
<dbReference type="Proteomes" id="UP000199544">
    <property type="component" value="Unassembled WGS sequence"/>
</dbReference>
<dbReference type="Gene3D" id="3.40.640.10">
    <property type="entry name" value="Type I PLP-dependent aspartate aminotransferase-like (Major domain)"/>
    <property type="match status" value="1"/>
</dbReference>
<evidence type="ECO:0000256" key="4">
    <source>
        <dbReference type="ARBA" id="ARBA00022576"/>
    </source>
</evidence>
<feature type="domain" description="Aminotransferase class I/classII large" evidence="7">
    <location>
        <begin position="46"/>
        <end position="393"/>
    </location>
</feature>
<dbReference type="EMBL" id="FNHW01000001">
    <property type="protein sequence ID" value="SDM52506.1"/>
    <property type="molecule type" value="Genomic_DNA"/>
</dbReference>
<evidence type="ECO:0000313" key="8">
    <source>
        <dbReference type="EMBL" id="SDM52506.1"/>
    </source>
</evidence>
<dbReference type="Pfam" id="PF00155">
    <property type="entry name" value="Aminotran_1_2"/>
    <property type="match status" value="1"/>
</dbReference>
<comment type="similarity">
    <text evidence="2">Belongs to the class-I pyridoxal-phosphate-dependent aminotransferase family.</text>
</comment>
<evidence type="ECO:0000256" key="2">
    <source>
        <dbReference type="ARBA" id="ARBA00007441"/>
    </source>
</evidence>
<dbReference type="InterPro" id="IPR015422">
    <property type="entry name" value="PyrdxlP-dep_Trfase_small"/>
</dbReference>
<keyword evidence="4" id="KW-0032">Aminotransferase</keyword>
<dbReference type="InterPro" id="IPR015421">
    <property type="entry name" value="PyrdxlP-dep_Trfase_major"/>
</dbReference>
<dbReference type="InterPro" id="IPR004839">
    <property type="entry name" value="Aminotransferase_I/II_large"/>
</dbReference>
<keyword evidence="6" id="KW-0663">Pyridoxal phosphate</keyword>
<evidence type="ECO:0000256" key="5">
    <source>
        <dbReference type="ARBA" id="ARBA00022679"/>
    </source>
</evidence>
<evidence type="ECO:0000256" key="3">
    <source>
        <dbReference type="ARBA" id="ARBA00011738"/>
    </source>
</evidence>
<name>A0A1G9TXR8_9BACL</name>
<evidence type="ECO:0000313" key="9">
    <source>
        <dbReference type="Proteomes" id="UP000199544"/>
    </source>
</evidence>
<dbReference type="AlphaFoldDB" id="A0A1G9TXR8"/>
<reference evidence="9" key="1">
    <citation type="submission" date="2016-10" db="EMBL/GenBank/DDBJ databases">
        <authorList>
            <person name="Varghese N."/>
            <person name="Submissions S."/>
        </authorList>
    </citation>
    <scope>NUCLEOTIDE SEQUENCE [LARGE SCALE GENOMIC DNA]</scope>
    <source>
        <strain evidence="9">CGMCC 1.6854</strain>
    </source>
</reference>
<dbReference type="CDD" id="cd00609">
    <property type="entry name" value="AAT_like"/>
    <property type="match status" value="1"/>
</dbReference>
<dbReference type="STRING" id="459525.SAMN04488137_0575"/>
<dbReference type="InterPro" id="IPR050859">
    <property type="entry name" value="Class-I_PLP-dep_aminotransf"/>
</dbReference>
<keyword evidence="9" id="KW-1185">Reference proteome</keyword>
<dbReference type="GO" id="GO:1901605">
    <property type="term" value="P:alpha-amino acid metabolic process"/>
    <property type="evidence" value="ECO:0007669"/>
    <property type="project" value="TreeGrafter"/>
</dbReference>
<dbReference type="GO" id="GO:0008483">
    <property type="term" value="F:transaminase activity"/>
    <property type="evidence" value="ECO:0007669"/>
    <property type="project" value="UniProtKB-KW"/>
</dbReference>
<evidence type="ECO:0000259" key="7">
    <source>
        <dbReference type="Pfam" id="PF00155"/>
    </source>
</evidence>
<protein>
    <submittedName>
        <fullName evidence="8">2-aminoadipate transaminase</fullName>
    </submittedName>
</protein>
<dbReference type="Gene3D" id="3.90.1150.10">
    <property type="entry name" value="Aspartate Aminotransferase, domain 1"/>
    <property type="match status" value="1"/>
</dbReference>
<proteinExistence type="inferred from homology"/>
<comment type="cofactor">
    <cofactor evidence="1">
        <name>pyridoxal 5'-phosphate</name>
        <dbReference type="ChEBI" id="CHEBI:597326"/>
    </cofactor>
</comment>